<proteinExistence type="predicted"/>
<evidence type="ECO:0000313" key="3">
    <source>
        <dbReference type="Proteomes" id="UP000275267"/>
    </source>
</evidence>
<keyword evidence="3" id="KW-1185">Reference proteome</keyword>
<evidence type="ECO:0000256" key="1">
    <source>
        <dbReference type="SAM" id="MobiDB-lite"/>
    </source>
</evidence>
<protein>
    <submittedName>
        <fullName evidence="2">Uncharacterized protein</fullName>
    </submittedName>
</protein>
<sequence>MAPRRFFPGMMSPPKMRPRSAENPMVRTTAAIQAAPAAGEWGGGWGVAVGEVSDAGLDEVAGERAAESDEAGEGVRGCPAPARRGLGKTWPWSSSFSSAERIES</sequence>
<feature type="region of interest" description="Disordered" evidence="1">
    <location>
        <begin position="1"/>
        <end position="23"/>
    </location>
</feature>
<feature type="region of interest" description="Disordered" evidence="1">
    <location>
        <begin position="61"/>
        <end position="104"/>
    </location>
</feature>
<dbReference type="AlphaFoldDB" id="A0A3L6RSK9"/>
<comment type="caution">
    <text evidence="2">The sequence shown here is derived from an EMBL/GenBank/DDBJ whole genome shotgun (WGS) entry which is preliminary data.</text>
</comment>
<dbReference type="EMBL" id="PQIB02000007">
    <property type="protein sequence ID" value="RLN08786.1"/>
    <property type="molecule type" value="Genomic_DNA"/>
</dbReference>
<dbReference type="Proteomes" id="UP000275267">
    <property type="component" value="Unassembled WGS sequence"/>
</dbReference>
<name>A0A3L6RSK9_PANMI</name>
<evidence type="ECO:0000313" key="2">
    <source>
        <dbReference type="EMBL" id="RLN08786.1"/>
    </source>
</evidence>
<reference evidence="3" key="1">
    <citation type="journal article" date="2019" name="Nat. Commun.">
        <title>The genome of broomcorn millet.</title>
        <authorList>
            <person name="Zou C."/>
            <person name="Miki D."/>
            <person name="Li D."/>
            <person name="Tang Q."/>
            <person name="Xiao L."/>
            <person name="Rajput S."/>
            <person name="Deng P."/>
            <person name="Jia W."/>
            <person name="Huang R."/>
            <person name="Zhang M."/>
            <person name="Sun Y."/>
            <person name="Hu J."/>
            <person name="Fu X."/>
            <person name="Schnable P.S."/>
            <person name="Li F."/>
            <person name="Zhang H."/>
            <person name="Feng B."/>
            <person name="Zhu X."/>
            <person name="Liu R."/>
            <person name="Schnable J.C."/>
            <person name="Zhu J.-K."/>
            <person name="Zhang H."/>
        </authorList>
    </citation>
    <scope>NUCLEOTIDE SEQUENCE [LARGE SCALE GENOMIC DNA]</scope>
</reference>
<accession>A0A3L6RSK9</accession>
<gene>
    <name evidence="2" type="ORF">C2845_PM11G01880</name>
</gene>
<organism evidence="2 3">
    <name type="scientific">Panicum miliaceum</name>
    <name type="common">Proso millet</name>
    <name type="synonym">Broomcorn millet</name>
    <dbReference type="NCBI Taxonomy" id="4540"/>
    <lineage>
        <taxon>Eukaryota</taxon>
        <taxon>Viridiplantae</taxon>
        <taxon>Streptophyta</taxon>
        <taxon>Embryophyta</taxon>
        <taxon>Tracheophyta</taxon>
        <taxon>Spermatophyta</taxon>
        <taxon>Magnoliopsida</taxon>
        <taxon>Liliopsida</taxon>
        <taxon>Poales</taxon>
        <taxon>Poaceae</taxon>
        <taxon>PACMAD clade</taxon>
        <taxon>Panicoideae</taxon>
        <taxon>Panicodae</taxon>
        <taxon>Paniceae</taxon>
        <taxon>Panicinae</taxon>
        <taxon>Panicum</taxon>
        <taxon>Panicum sect. Panicum</taxon>
    </lineage>
</organism>